<keyword evidence="6 17" id="KW-0004">4Fe-4S</keyword>
<evidence type="ECO:0000256" key="17">
    <source>
        <dbReference type="HAMAP-Rule" id="MF_02089"/>
    </source>
</evidence>
<evidence type="ECO:0000256" key="8">
    <source>
        <dbReference type="ARBA" id="ARBA00022723"/>
    </source>
</evidence>
<name>M5Q1C7_DESAF</name>
<feature type="binding site" evidence="17">
    <location>
        <position position="120"/>
    </location>
    <ligand>
        <name>[4Fe-4S] cluster</name>
        <dbReference type="ChEBI" id="CHEBI:49883"/>
    </ligand>
</feature>
<comment type="pathway">
    <text evidence="2 17">tRNA modification; tRNA-queuosine biosynthesis.</text>
</comment>
<proteinExistence type="inferred from homology"/>
<evidence type="ECO:0000256" key="12">
    <source>
        <dbReference type="ARBA" id="ARBA00023014"/>
    </source>
</evidence>
<organism evidence="19 20">
    <name type="scientific">Desulfocurvibacter africanus PCS</name>
    <dbReference type="NCBI Taxonomy" id="1262666"/>
    <lineage>
        <taxon>Bacteria</taxon>
        <taxon>Pseudomonadati</taxon>
        <taxon>Thermodesulfobacteriota</taxon>
        <taxon>Desulfovibrionia</taxon>
        <taxon>Desulfovibrionales</taxon>
        <taxon>Desulfovibrionaceae</taxon>
        <taxon>Desulfocurvibacter</taxon>
    </lineage>
</organism>
<feature type="region of interest" description="Disordered" evidence="18">
    <location>
        <begin position="1"/>
        <end position="30"/>
    </location>
</feature>
<evidence type="ECO:0000256" key="9">
    <source>
        <dbReference type="ARBA" id="ARBA00022785"/>
    </source>
</evidence>
<evidence type="ECO:0000256" key="3">
    <source>
        <dbReference type="ARBA" id="ARBA00008207"/>
    </source>
</evidence>
<evidence type="ECO:0000256" key="11">
    <source>
        <dbReference type="ARBA" id="ARBA00023004"/>
    </source>
</evidence>
<keyword evidence="8 17" id="KW-0479">Metal-binding</keyword>
<dbReference type="RefSeq" id="WP_005988468.1">
    <property type="nucleotide sequence ID" value="NZ_AOSV01000030.1"/>
</dbReference>
<evidence type="ECO:0000256" key="14">
    <source>
        <dbReference type="ARBA" id="ARBA00023284"/>
    </source>
</evidence>
<dbReference type="InterPro" id="IPR003828">
    <property type="entry name" value="QueH"/>
</dbReference>
<gene>
    <name evidence="17" type="primary">queH</name>
    <name evidence="19" type="ORF">PCS_02943</name>
</gene>
<dbReference type="GO" id="GO:0052693">
    <property type="term" value="F:epoxyqueuosine reductase activity"/>
    <property type="evidence" value="ECO:0007669"/>
    <property type="project" value="UniProtKB-UniRule"/>
</dbReference>
<dbReference type="PANTHER" id="PTHR36701:SF1">
    <property type="entry name" value="EPOXYQUEUOSINE REDUCTASE QUEH"/>
    <property type="match status" value="1"/>
</dbReference>
<evidence type="ECO:0000313" key="20">
    <source>
        <dbReference type="Proteomes" id="UP000011922"/>
    </source>
</evidence>
<sequence>MMESEETRTEPETGAAQHDTGPKAEETPTPGSAGRVLLHICCAPCAVYSVQTLKAEGFEVTGLFYNPNIHPAAEYIRRRDTLRQFEAELGIKVIYKDAGYDPQVWFREVTFREANRCFHCYRIRLEKTLFIARHGRFEYFSSTLLYSTKQKHEVIASLARDMAADGPNRFLYRDFRLGWQEGIEKSMAMGMYRQDYCGCLYSEVERRRKEIGG</sequence>
<keyword evidence="11 17" id="KW-0408">Iron</keyword>
<dbReference type="Proteomes" id="UP000011922">
    <property type="component" value="Unassembled WGS sequence"/>
</dbReference>
<dbReference type="Pfam" id="PF02677">
    <property type="entry name" value="QueH"/>
    <property type="match status" value="1"/>
</dbReference>
<keyword evidence="10 17" id="KW-0560">Oxidoreductase</keyword>
<evidence type="ECO:0000256" key="15">
    <source>
        <dbReference type="ARBA" id="ARBA00031446"/>
    </source>
</evidence>
<comment type="function">
    <text evidence="1 17">Catalyzes the conversion of epoxyqueuosine (oQ) to queuosine (Q), which is a hypermodified base found in the wobble positions of tRNA(Asp), tRNA(Asn), tRNA(His) and tRNA(Tyr).</text>
</comment>
<feature type="disulfide bond" description="Redox-active" evidence="17">
    <location>
        <begin position="197"/>
        <end position="199"/>
    </location>
</feature>
<dbReference type="UniPathway" id="UPA00392"/>
<dbReference type="GO" id="GO:0046872">
    <property type="term" value="F:metal ion binding"/>
    <property type="evidence" value="ECO:0007669"/>
    <property type="project" value="UniProtKB-KW"/>
</dbReference>
<dbReference type="HAMAP" id="MF_02089">
    <property type="entry name" value="QueH"/>
    <property type="match status" value="1"/>
</dbReference>
<evidence type="ECO:0000256" key="16">
    <source>
        <dbReference type="ARBA" id="ARBA00047415"/>
    </source>
</evidence>
<comment type="similarity">
    <text evidence="3 17">Belongs to the QueH family.</text>
</comment>
<keyword evidence="9 17" id="KW-0671">Queuosine biosynthesis</keyword>
<evidence type="ECO:0000256" key="5">
    <source>
        <dbReference type="ARBA" id="ARBA00016895"/>
    </source>
</evidence>
<feature type="binding site" evidence="17">
    <location>
        <position position="41"/>
    </location>
    <ligand>
        <name>[4Fe-4S] cluster</name>
        <dbReference type="ChEBI" id="CHEBI:49883"/>
    </ligand>
</feature>
<dbReference type="EC" id="1.17.99.6" evidence="4 17"/>
<evidence type="ECO:0000256" key="10">
    <source>
        <dbReference type="ARBA" id="ARBA00023002"/>
    </source>
</evidence>
<keyword evidence="7 17" id="KW-0819">tRNA processing</keyword>
<evidence type="ECO:0000256" key="2">
    <source>
        <dbReference type="ARBA" id="ARBA00004691"/>
    </source>
</evidence>
<dbReference type="OrthoDB" id="9801033at2"/>
<dbReference type="EMBL" id="AOSV01000030">
    <property type="protein sequence ID" value="EMG36438.1"/>
    <property type="molecule type" value="Genomic_DNA"/>
</dbReference>
<feature type="binding site" evidence="17">
    <location>
        <position position="117"/>
    </location>
    <ligand>
        <name>[4Fe-4S] cluster</name>
        <dbReference type="ChEBI" id="CHEBI:49883"/>
    </ligand>
</feature>
<dbReference type="PANTHER" id="PTHR36701">
    <property type="entry name" value="EPOXYQUEUOSINE REDUCTASE QUEH"/>
    <property type="match status" value="1"/>
</dbReference>
<keyword evidence="12 17" id="KW-0411">Iron-sulfur</keyword>
<dbReference type="GO" id="GO:0051539">
    <property type="term" value="F:4 iron, 4 sulfur cluster binding"/>
    <property type="evidence" value="ECO:0007669"/>
    <property type="project" value="UniProtKB-UniRule"/>
</dbReference>
<protein>
    <recommendedName>
        <fullName evidence="5 17">Epoxyqueuosine reductase QueH</fullName>
        <ecNumber evidence="4 17">1.17.99.6</ecNumber>
    </recommendedName>
    <alternativeName>
        <fullName evidence="15 17">Queuosine biosynthesis protein QueH</fullName>
    </alternativeName>
</protein>
<feature type="binding site" evidence="17">
    <location>
        <position position="42"/>
    </location>
    <ligand>
        <name>[4Fe-4S] cluster</name>
        <dbReference type="ChEBI" id="CHEBI:49883"/>
    </ligand>
</feature>
<evidence type="ECO:0000256" key="13">
    <source>
        <dbReference type="ARBA" id="ARBA00023157"/>
    </source>
</evidence>
<evidence type="ECO:0000256" key="1">
    <source>
        <dbReference type="ARBA" id="ARBA00002268"/>
    </source>
</evidence>
<evidence type="ECO:0000256" key="7">
    <source>
        <dbReference type="ARBA" id="ARBA00022694"/>
    </source>
</evidence>
<evidence type="ECO:0000256" key="4">
    <source>
        <dbReference type="ARBA" id="ARBA00012622"/>
    </source>
</evidence>
<feature type="compositionally biased region" description="Basic and acidic residues" evidence="18">
    <location>
        <begin position="1"/>
        <end position="11"/>
    </location>
</feature>
<evidence type="ECO:0000256" key="18">
    <source>
        <dbReference type="SAM" id="MobiDB-lite"/>
    </source>
</evidence>
<comment type="catalytic activity">
    <reaction evidence="16 17">
        <text>epoxyqueuosine(34) in tRNA + AH2 = queuosine(34) in tRNA + A + H2O</text>
        <dbReference type="Rhea" id="RHEA:32159"/>
        <dbReference type="Rhea" id="RHEA-COMP:18571"/>
        <dbReference type="Rhea" id="RHEA-COMP:18582"/>
        <dbReference type="ChEBI" id="CHEBI:13193"/>
        <dbReference type="ChEBI" id="CHEBI:15377"/>
        <dbReference type="ChEBI" id="CHEBI:17499"/>
        <dbReference type="ChEBI" id="CHEBI:194431"/>
        <dbReference type="ChEBI" id="CHEBI:194443"/>
        <dbReference type="EC" id="1.17.99.6"/>
    </reaction>
</comment>
<dbReference type="AlphaFoldDB" id="M5Q1C7"/>
<reference evidence="19 20" key="1">
    <citation type="journal article" date="2013" name="Genome Announc.">
        <title>Draft Genome Sequence for Desulfovibrio africanus Strain PCS.</title>
        <authorList>
            <person name="Brown S.D."/>
            <person name="Utturkar S.M."/>
            <person name="Arkin A.P."/>
            <person name="Deutschbauer A.M."/>
            <person name="Elias D.A."/>
            <person name="Hazen T.C."/>
            <person name="Chakraborty R."/>
        </authorList>
    </citation>
    <scope>NUCLEOTIDE SEQUENCE [LARGE SCALE GENOMIC DNA]</scope>
    <source>
        <strain evidence="19 20">PCS</strain>
    </source>
</reference>
<dbReference type="GO" id="GO:0008616">
    <property type="term" value="P:tRNA queuosine(34) biosynthetic process"/>
    <property type="evidence" value="ECO:0007669"/>
    <property type="project" value="UniProtKB-UniRule"/>
</dbReference>
<dbReference type="PATRIC" id="fig|1262666.3.peg.2981"/>
<keyword evidence="13 17" id="KW-1015">Disulfide bond</keyword>
<evidence type="ECO:0000256" key="6">
    <source>
        <dbReference type="ARBA" id="ARBA00022485"/>
    </source>
</evidence>
<keyword evidence="14 17" id="KW-0676">Redox-active center</keyword>
<evidence type="ECO:0000313" key="19">
    <source>
        <dbReference type="EMBL" id="EMG36438.1"/>
    </source>
</evidence>
<accession>M5Q1C7</accession>
<comment type="caution">
    <text evidence="19">The sequence shown here is derived from an EMBL/GenBank/DDBJ whole genome shotgun (WGS) entry which is preliminary data.</text>
</comment>